<feature type="chain" id="PRO_5005514809" evidence="1">
    <location>
        <begin position="24"/>
        <end position="428"/>
    </location>
</feature>
<evidence type="ECO:0000313" key="2">
    <source>
        <dbReference type="EMBL" id="GAP65178.1"/>
    </source>
</evidence>
<name>A0A0K8QK11_9GAMM</name>
<keyword evidence="3" id="KW-1185">Reference proteome</keyword>
<accession>A0A0K8QK11</accession>
<proteinExistence type="predicted"/>
<sequence>MRQITSLVLAAVAALAAAPAATAAETLYHVGYLDSLGGASSSGNSLNDFGLIAGTSNLADDEHAHAAAWLYGAKRDLGTLGGPNSNVVWPVKNVFGRITGIAQTSKPQPLGESWSCSAFFVGADAAKYTCLGFVWEFGRMRALPTLGGDNGFATGSNNLGQTVGWAENTVRDPTCTNGQVLQFRPVVWGPRPRQIRELPLPPGDSSGAATALNDSGQIVGISGICDQAVGRFSAAHAVLWEGGRVTDLGNLGGVAWNTPMAINRNGDVVGFANVPGGATPGSLNEHAFLWTRDGGMQDLGTLGPEDVHSQALGINDRRQVVGVSCTAHFASCRPFLWQDGAMVDLNARLAAGYDGVLVAAQDINDLGQITGQAFDPASGTLKAYWAIPAAGDSAAAGTTAMHDGVRLPVHARRALLRRLGFGTAAAER</sequence>
<dbReference type="Proteomes" id="UP000253740">
    <property type="component" value="Unassembled WGS sequence"/>
</dbReference>
<dbReference type="STRING" id="1475481.GCA_000953855_00474"/>
<dbReference type="RefSeq" id="WP_062534725.1">
    <property type="nucleotide sequence ID" value="NZ_DF970152.1"/>
</dbReference>
<reference evidence="2" key="1">
    <citation type="submission" date="2015-08" db="EMBL/GenBank/DDBJ databases">
        <title>Complete DNA Sequence of Pseudomonas syringae pv. actinidiae, the Causal Agent of Kiwifruit Canker Disease.</title>
        <authorList>
            <person name="Rikkerink E.H.A."/>
            <person name="Fineran P.C."/>
        </authorList>
    </citation>
    <scope>NUCLEOTIDE SEQUENCE</scope>
    <source>
        <strain evidence="2">SkMP5</strain>
    </source>
</reference>
<dbReference type="EMBL" id="DF970152">
    <property type="protein sequence ID" value="GAP65178.1"/>
    <property type="molecule type" value="Genomic_DNA"/>
</dbReference>
<protein>
    <submittedName>
        <fullName evidence="2">Extracellular repeat protein, HAF family</fullName>
    </submittedName>
</protein>
<gene>
    <name evidence="2" type="ORF">MBSD_n0467</name>
</gene>
<dbReference type="InterPro" id="IPR014262">
    <property type="entry name" value="HAF_rpt"/>
</dbReference>
<feature type="signal peptide" evidence="1">
    <location>
        <begin position="1"/>
        <end position="23"/>
    </location>
</feature>
<evidence type="ECO:0000313" key="3">
    <source>
        <dbReference type="Proteomes" id="UP000253740"/>
    </source>
</evidence>
<organism evidence="2">
    <name type="scientific">Mizugakiibacter sediminis</name>
    <dbReference type="NCBI Taxonomy" id="1475481"/>
    <lineage>
        <taxon>Bacteria</taxon>
        <taxon>Pseudomonadati</taxon>
        <taxon>Pseudomonadota</taxon>
        <taxon>Gammaproteobacteria</taxon>
        <taxon>Lysobacterales</taxon>
        <taxon>Rhodanobacteraceae</taxon>
        <taxon>Mizugakiibacter</taxon>
    </lineage>
</organism>
<dbReference type="NCBIfam" id="TIGR02913">
    <property type="entry name" value="HAF_rpt"/>
    <property type="match status" value="3"/>
</dbReference>
<keyword evidence="1" id="KW-0732">Signal</keyword>
<evidence type="ECO:0000256" key="1">
    <source>
        <dbReference type="SAM" id="SignalP"/>
    </source>
</evidence>
<dbReference type="AlphaFoldDB" id="A0A0K8QK11"/>